<evidence type="ECO:0000313" key="3">
    <source>
        <dbReference type="EMBL" id="KAL3766239.1"/>
    </source>
</evidence>
<feature type="region of interest" description="Disordered" evidence="1">
    <location>
        <begin position="169"/>
        <end position="193"/>
    </location>
</feature>
<reference evidence="3 4" key="1">
    <citation type="submission" date="2024-10" db="EMBL/GenBank/DDBJ databases">
        <title>Updated reference genomes for cyclostephanoid diatoms.</title>
        <authorList>
            <person name="Roberts W.R."/>
            <person name="Alverson A.J."/>
        </authorList>
    </citation>
    <scope>NUCLEOTIDE SEQUENCE [LARGE SCALE GENOMIC DNA]</scope>
    <source>
        <strain evidence="3 4">AJA010-31</strain>
    </source>
</reference>
<gene>
    <name evidence="3" type="ORF">ACHAWO_012241</name>
</gene>
<feature type="compositionally biased region" description="Polar residues" evidence="1">
    <location>
        <begin position="65"/>
        <end position="87"/>
    </location>
</feature>
<evidence type="ECO:0000313" key="4">
    <source>
        <dbReference type="Proteomes" id="UP001530400"/>
    </source>
</evidence>
<proteinExistence type="predicted"/>
<feature type="region of interest" description="Disordered" evidence="1">
    <location>
        <begin position="1"/>
        <end position="130"/>
    </location>
</feature>
<dbReference type="Gene3D" id="2.40.100.10">
    <property type="entry name" value="Cyclophilin-like"/>
    <property type="match status" value="1"/>
</dbReference>
<dbReference type="SUPFAM" id="SSF50891">
    <property type="entry name" value="Cyclophilin-like"/>
    <property type="match status" value="1"/>
</dbReference>
<evidence type="ECO:0000256" key="1">
    <source>
        <dbReference type="SAM" id="MobiDB-lite"/>
    </source>
</evidence>
<feature type="compositionally biased region" description="Polar residues" evidence="1">
    <location>
        <begin position="8"/>
        <end position="42"/>
    </location>
</feature>
<dbReference type="InterPro" id="IPR002130">
    <property type="entry name" value="Cyclophilin-type_PPIase_dom"/>
</dbReference>
<feature type="region of interest" description="Disordered" evidence="1">
    <location>
        <begin position="207"/>
        <end position="243"/>
    </location>
</feature>
<feature type="compositionally biased region" description="Polar residues" evidence="1">
    <location>
        <begin position="224"/>
        <end position="242"/>
    </location>
</feature>
<feature type="compositionally biased region" description="Basic residues" evidence="1">
    <location>
        <begin position="292"/>
        <end position="312"/>
    </location>
</feature>
<keyword evidence="4" id="KW-1185">Reference proteome</keyword>
<sequence length="641" mass="71693">MELRQRSQRPSEPSNQSSNQGAPQWQHQRQTSENNVGHTNANMPPPPPRRSPSVPSVGSSPMFHNPNSYSSFRGSAHNLGSSGFSSDQSREHGGSLSNSTNSIHSASSVRYPRQSSYSNPNYTAPPAAPGYGRSHTEPFYQVDAVANSYSNMPASPVVAHRPSYSYSGQNLNSSTGSNSGMAQSFSSASSGGYDNQATGYVNTTGATNIDMSASNDNRGYGGYTSHNSTLNNPTPPTSSNYINPYKASKKSSKCASLLSSLLYLSILLLGGSTMYLRRAIKVANAEIETAHHQAHRRHLTHVKKTGGRHGPGKSRDAQARENQQREIERYEKLNAQIQTQIDAKADEYNQLQVEFENQHGKLEGLEATKQNSIKAIEHETNTLDTLRMEKEELEAMLLSKEKLDEVIVKREDALWKRVERLTSKIGRESEREALDWFQNDYGTGPYKVEIELSFPHVPPEDHPNPHSWERISRWIVVELAPLNLMPHSVNMFLRQVHHKMWDGMTLLNKDEKKLQFGPNVVNGEERKFGTNFSRLLYQEYSAEYPHQQWTIGYAGRPAGPEFFINLQDNSQEFGPTADKHSEASPCFGKVVEGFDTLERIAMIPHYGGGDHEDLTGLYEVKILHAFLIKPKVMNQDQQFIN</sequence>
<feature type="compositionally biased region" description="Low complexity" evidence="1">
    <location>
        <begin position="95"/>
        <end position="108"/>
    </location>
</feature>
<feature type="domain" description="PPIase cyclophilin-type" evidence="2">
    <location>
        <begin position="475"/>
        <end position="605"/>
    </location>
</feature>
<feature type="compositionally biased region" description="Polar residues" evidence="1">
    <location>
        <begin position="207"/>
        <end position="217"/>
    </location>
</feature>
<feature type="compositionally biased region" description="Basic and acidic residues" evidence="1">
    <location>
        <begin position="313"/>
        <end position="324"/>
    </location>
</feature>
<dbReference type="EMBL" id="JALLPJ020001388">
    <property type="protein sequence ID" value="KAL3766239.1"/>
    <property type="molecule type" value="Genomic_DNA"/>
</dbReference>
<name>A0ABD3MQQ5_9STRA</name>
<dbReference type="InterPro" id="IPR029000">
    <property type="entry name" value="Cyclophilin-like_dom_sf"/>
</dbReference>
<feature type="compositionally biased region" description="Low complexity" evidence="1">
    <location>
        <begin position="176"/>
        <end position="192"/>
    </location>
</feature>
<dbReference type="Pfam" id="PF00160">
    <property type="entry name" value="Pro_isomerase"/>
    <property type="match status" value="1"/>
</dbReference>
<feature type="region of interest" description="Disordered" evidence="1">
    <location>
        <begin position="291"/>
        <end position="324"/>
    </location>
</feature>
<evidence type="ECO:0000259" key="2">
    <source>
        <dbReference type="Pfam" id="PF00160"/>
    </source>
</evidence>
<comment type="caution">
    <text evidence="3">The sequence shown here is derived from an EMBL/GenBank/DDBJ whole genome shotgun (WGS) entry which is preliminary data.</text>
</comment>
<feature type="compositionally biased region" description="Low complexity" evidence="1">
    <location>
        <begin position="51"/>
        <end position="61"/>
    </location>
</feature>
<accession>A0ABD3MQQ5</accession>
<organism evidence="3 4">
    <name type="scientific">Cyclotella atomus</name>
    <dbReference type="NCBI Taxonomy" id="382360"/>
    <lineage>
        <taxon>Eukaryota</taxon>
        <taxon>Sar</taxon>
        <taxon>Stramenopiles</taxon>
        <taxon>Ochrophyta</taxon>
        <taxon>Bacillariophyta</taxon>
        <taxon>Coscinodiscophyceae</taxon>
        <taxon>Thalassiosirophycidae</taxon>
        <taxon>Stephanodiscales</taxon>
        <taxon>Stephanodiscaceae</taxon>
        <taxon>Cyclotella</taxon>
    </lineage>
</organism>
<dbReference type="AlphaFoldDB" id="A0ABD3MQQ5"/>
<dbReference type="Proteomes" id="UP001530400">
    <property type="component" value="Unassembled WGS sequence"/>
</dbReference>
<protein>
    <recommendedName>
        <fullName evidence="2">PPIase cyclophilin-type domain-containing protein</fullName>
    </recommendedName>
</protein>
<feature type="compositionally biased region" description="Polar residues" evidence="1">
    <location>
        <begin position="113"/>
        <end position="122"/>
    </location>
</feature>